<dbReference type="PANTHER" id="PTHR39087:SF2">
    <property type="entry name" value="UPF0104 MEMBRANE PROTEIN MJ1595"/>
    <property type="match status" value="1"/>
</dbReference>
<feature type="transmembrane region" description="Helical" evidence="6">
    <location>
        <begin position="190"/>
        <end position="206"/>
    </location>
</feature>
<dbReference type="Pfam" id="PF03706">
    <property type="entry name" value="LPG_synthase_TM"/>
    <property type="match status" value="1"/>
</dbReference>
<dbReference type="GO" id="GO:0005886">
    <property type="term" value="C:plasma membrane"/>
    <property type="evidence" value="ECO:0007669"/>
    <property type="project" value="UniProtKB-SubCell"/>
</dbReference>
<proteinExistence type="predicted"/>
<keyword evidence="4 6" id="KW-1133">Transmembrane helix</keyword>
<keyword evidence="5 6" id="KW-0472">Membrane</keyword>
<evidence type="ECO:0000256" key="4">
    <source>
        <dbReference type="ARBA" id="ARBA00022989"/>
    </source>
</evidence>
<name>E1YDP2_9BACT</name>
<feature type="transmembrane region" description="Helical" evidence="6">
    <location>
        <begin position="326"/>
        <end position="347"/>
    </location>
</feature>
<evidence type="ECO:0000256" key="1">
    <source>
        <dbReference type="ARBA" id="ARBA00004651"/>
    </source>
</evidence>
<comment type="subcellular location">
    <subcellularLocation>
        <location evidence="1">Cell membrane</location>
        <topology evidence="1">Multi-pass membrane protein</topology>
    </subcellularLocation>
</comment>
<gene>
    <name evidence="7" type="ORF">N47_G40100</name>
</gene>
<feature type="transmembrane region" description="Helical" evidence="6">
    <location>
        <begin position="41"/>
        <end position="60"/>
    </location>
</feature>
<evidence type="ECO:0000313" key="7">
    <source>
        <dbReference type="EMBL" id="CBX28686.1"/>
    </source>
</evidence>
<dbReference type="EMBL" id="FR695868">
    <property type="protein sequence ID" value="CBX28686.1"/>
    <property type="molecule type" value="Genomic_DNA"/>
</dbReference>
<dbReference type="PANTHER" id="PTHR39087">
    <property type="entry name" value="UPF0104 MEMBRANE PROTEIN MJ1595"/>
    <property type="match status" value="1"/>
</dbReference>
<accession>E1YDP2</accession>
<feature type="transmembrane region" description="Helical" evidence="6">
    <location>
        <begin position="163"/>
        <end position="183"/>
    </location>
</feature>
<feature type="transmembrane region" description="Helical" evidence="6">
    <location>
        <begin position="269"/>
        <end position="289"/>
    </location>
</feature>
<protein>
    <submittedName>
        <fullName evidence="7">Uncharacterized protein</fullName>
    </submittedName>
</protein>
<dbReference type="AlphaFoldDB" id="E1YDP2"/>
<dbReference type="InterPro" id="IPR022791">
    <property type="entry name" value="L-PG_synthase/AglD"/>
</dbReference>
<evidence type="ECO:0000256" key="5">
    <source>
        <dbReference type="ARBA" id="ARBA00023136"/>
    </source>
</evidence>
<keyword evidence="3 6" id="KW-0812">Transmembrane</keyword>
<sequence>MNKKTTISFVLGATISVAALYISFRNVPVDDLFKYFSSINYLWAIPAGLVGLSTFIFRALRWQAILKPVRKISFLQSFHPVMISFMINCILPGRIGEAARPAILLKNEKIPFSTGLATVAVDRLFDIVYMFILFSVIMANITIDPDFAVDFGGYHLNKEVLSLAGKDMIGIGVTVIPGIFLLIFEKTRNIINYLISKIPVVFFMAGDSFKNKIENKICIPAQKILKNFSDGFLLIKSPKTMFICICYTIIIWLLCALSYYLLSFGCPRINISFTGFTAVMIIVCFFIALPSAPGYWGLWEAGGIFAMAIFGVSAKDAAGYTLINHVIQTFPIIVTGLVSAALTGITIRKVGSMDHEG</sequence>
<feature type="transmembrane region" description="Helical" evidence="6">
    <location>
        <begin position="124"/>
        <end position="143"/>
    </location>
</feature>
<dbReference type="NCBIfam" id="TIGR00374">
    <property type="entry name" value="flippase-like domain"/>
    <property type="match status" value="1"/>
</dbReference>
<evidence type="ECO:0000256" key="3">
    <source>
        <dbReference type="ARBA" id="ARBA00022692"/>
    </source>
</evidence>
<evidence type="ECO:0000256" key="2">
    <source>
        <dbReference type="ARBA" id="ARBA00022475"/>
    </source>
</evidence>
<feature type="transmembrane region" description="Helical" evidence="6">
    <location>
        <begin position="295"/>
        <end position="314"/>
    </location>
</feature>
<evidence type="ECO:0000256" key="6">
    <source>
        <dbReference type="SAM" id="Phobius"/>
    </source>
</evidence>
<organism evidence="7">
    <name type="scientific">uncultured Desulfobacterium sp</name>
    <dbReference type="NCBI Taxonomy" id="201089"/>
    <lineage>
        <taxon>Bacteria</taxon>
        <taxon>Pseudomonadati</taxon>
        <taxon>Thermodesulfobacteriota</taxon>
        <taxon>Desulfobacteria</taxon>
        <taxon>Desulfobacterales</taxon>
        <taxon>Desulfobacteriaceae</taxon>
        <taxon>Desulfobacterium</taxon>
        <taxon>environmental samples</taxon>
    </lineage>
</organism>
<feature type="transmembrane region" description="Helical" evidence="6">
    <location>
        <begin position="240"/>
        <end position="262"/>
    </location>
</feature>
<keyword evidence="2" id="KW-1003">Cell membrane</keyword>
<reference evidence="7" key="1">
    <citation type="journal article" date="2011" name="Environ. Microbiol.">
        <title>Genomic insights into the metabolic potential of the polycyclic aromatic hydrocarbon degrading sulfate-reducing Deltaproteobacterium N47.</title>
        <authorList>
            <person name="Bergmann F."/>
            <person name="Selesi D."/>
            <person name="Weinmaier T."/>
            <person name="Tischler P."/>
            <person name="Rattei T."/>
            <person name="Meckenstock R.U."/>
        </authorList>
    </citation>
    <scope>NUCLEOTIDE SEQUENCE</scope>
</reference>